<evidence type="ECO:0000256" key="4">
    <source>
        <dbReference type="ARBA" id="ARBA00022692"/>
    </source>
</evidence>
<dbReference type="PANTHER" id="PTHR43520:SF8">
    <property type="entry name" value="P-TYPE CU(+) TRANSPORTER"/>
    <property type="match status" value="1"/>
</dbReference>
<dbReference type="Pfam" id="PF00403">
    <property type="entry name" value="HMA"/>
    <property type="match status" value="2"/>
</dbReference>
<evidence type="ECO:0000256" key="9">
    <source>
        <dbReference type="ARBA" id="ARBA00022989"/>
    </source>
</evidence>
<dbReference type="EC" id="3.6.3.-" evidence="13"/>
<dbReference type="CDD" id="cd00371">
    <property type="entry name" value="HMA"/>
    <property type="match status" value="2"/>
</dbReference>
<dbReference type="NCBIfam" id="TIGR01525">
    <property type="entry name" value="ATPase-IB_hvy"/>
    <property type="match status" value="1"/>
</dbReference>
<feature type="transmembrane region" description="Helical" evidence="11">
    <location>
        <begin position="459"/>
        <end position="479"/>
    </location>
</feature>
<evidence type="ECO:0000259" key="12">
    <source>
        <dbReference type="PROSITE" id="PS50846"/>
    </source>
</evidence>
<dbReference type="PROSITE" id="PS00154">
    <property type="entry name" value="ATPASE_E1_E2"/>
    <property type="match status" value="1"/>
</dbReference>
<dbReference type="eggNOG" id="arCOG02763">
    <property type="taxonomic scope" value="Archaea"/>
</dbReference>
<dbReference type="InterPro" id="IPR023298">
    <property type="entry name" value="ATPase_P-typ_TM_dom_sf"/>
</dbReference>
<comment type="similarity">
    <text evidence="2">Belongs to the cation transport ATPase (P-type) (TC 3.A.3) family. Type IB subfamily.</text>
</comment>
<accession>M1XRS2</accession>
<dbReference type="PROSITE" id="PS01047">
    <property type="entry name" value="HMA_1"/>
    <property type="match status" value="2"/>
</dbReference>
<evidence type="ECO:0000313" key="14">
    <source>
        <dbReference type="Proteomes" id="UP000011867"/>
    </source>
</evidence>
<dbReference type="GO" id="GO:0055070">
    <property type="term" value="P:copper ion homeostasis"/>
    <property type="evidence" value="ECO:0007669"/>
    <property type="project" value="TreeGrafter"/>
</dbReference>
<dbReference type="InterPro" id="IPR044492">
    <property type="entry name" value="P_typ_ATPase_HD_dom"/>
</dbReference>
<keyword evidence="6" id="KW-0547">Nucleotide-binding</keyword>
<dbReference type="CDD" id="cd02094">
    <property type="entry name" value="P-type_ATPase_Cu-like"/>
    <property type="match status" value="1"/>
</dbReference>
<dbReference type="Gene3D" id="3.40.1110.10">
    <property type="entry name" value="Calcium-transporting ATPase, cytoplasmic domain N"/>
    <property type="match status" value="1"/>
</dbReference>
<dbReference type="InterPro" id="IPR006121">
    <property type="entry name" value="HMA_dom"/>
</dbReference>
<keyword evidence="8" id="KW-1278">Translocase</keyword>
<evidence type="ECO:0000256" key="11">
    <source>
        <dbReference type="SAM" id="Phobius"/>
    </source>
</evidence>
<name>M1XRS2_NATM8</name>
<keyword evidence="4 11" id="KW-0812">Transmembrane</keyword>
<dbReference type="SUPFAM" id="SSF56784">
    <property type="entry name" value="HAD-like"/>
    <property type="match status" value="1"/>
</dbReference>
<dbReference type="NCBIfam" id="TIGR01494">
    <property type="entry name" value="ATPase_P-type"/>
    <property type="match status" value="2"/>
</dbReference>
<dbReference type="GO" id="GO:0043682">
    <property type="term" value="F:P-type divalent copper transporter activity"/>
    <property type="evidence" value="ECO:0007669"/>
    <property type="project" value="TreeGrafter"/>
</dbReference>
<dbReference type="InterPro" id="IPR023299">
    <property type="entry name" value="ATPase_P-typ_cyto_dom_N"/>
</dbReference>
<dbReference type="GO" id="GO:0005507">
    <property type="term" value="F:copper ion binding"/>
    <property type="evidence" value="ECO:0007669"/>
    <property type="project" value="TreeGrafter"/>
</dbReference>
<feature type="transmembrane region" description="Helical" evidence="11">
    <location>
        <begin position="230"/>
        <end position="249"/>
    </location>
</feature>
<dbReference type="SUPFAM" id="SSF55008">
    <property type="entry name" value="HMA, heavy metal-associated domain"/>
    <property type="match status" value="2"/>
</dbReference>
<feature type="domain" description="HMA" evidence="12">
    <location>
        <begin position="3"/>
        <end position="69"/>
    </location>
</feature>
<evidence type="ECO:0000256" key="1">
    <source>
        <dbReference type="ARBA" id="ARBA00004127"/>
    </source>
</evidence>
<dbReference type="SUPFAM" id="SSF81653">
    <property type="entry name" value="Calcium ATPase, transduction domain A"/>
    <property type="match status" value="1"/>
</dbReference>
<reference evidence="13 14" key="1">
    <citation type="journal article" date="2013" name="Genome Announc.">
        <title>Genome of the haloarchaeon Natronomonas moolapensis, a neutrophilic member of a previously haloalkaliphilic genus.</title>
        <authorList>
            <person name="Dyall-Smith M.L."/>
            <person name="Pfeiffer F."/>
            <person name="Oberwinkler T."/>
            <person name="Klee K."/>
            <person name="Rampp M."/>
            <person name="Palm P."/>
            <person name="Gross K."/>
            <person name="Schuster S.C."/>
            <person name="Oesterhelt D."/>
        </authorList>
    </citation>
    <scope>NUCLEOTIDE SEQUENCE [LARGE SCALE GENOMIC DNA]</scope>
    <source>
        <strain evidence="14">DSM 18674 / JCM 14361 / 8.8.11</strain>
    </source>
</reference>
<dbReference type="InterPro" id="IPR023214">
    <property type="entry name" value="HAD_sf"/>
</dbReference>
<evidence type="ECO:0000256" key="3">
    <source>
        <dbReference type="ARBA" id="ARBA00022448"/>
    </source>
</evidence>
<keyword evidence="5" id="KW-0479">Metal-binding</keyword>
<keyword evidence="10 11" id="KW-0472">Membrane</keyword>
<protein>
    <submittedName>
        <fullName evidence="13">P-type transport ATPase (Probable substrate copper/metal cation)</fullName>
        <ecNumber evidence="13">3.6.3.-</ecNumber>
    </submittedName>
</protein>
<dbReference type="Pfam" id="PF00122">
    <property type="entry name" value="E1-E2_ATPase"/>
    <property type="match status" value="1"/>
</dbReference>
<dbReference type="Pfam" id="PF00702">
    <property type="entry name" value="Hydrolase"/>
    <property type="match status" value="1"/>
</dbReference>
<dbReference type="InterPro" id="IPR059000">
    <property type="entry name" value="ATPase_P-type_domA"/>
</dbReference>
<dbReference type="SUPFAM" id="SSF81665">
    <property type="entry name" value="Calcium ATPase, transmembrane domain M"/>
    <property type="match status" value="1"/>
</dbReference>
<dbReference type="PANTHER" id="PTHR43520">
    <property type="entry name" value="ATP7, ISOFORM B"/>
    <property type="match status" value="1"/>
</dbReference>
<feature type="transmembrane region" description="Helical" evidence="11">
    <location>
        <begin position="407"/>
        <end position="429"/>
    </location>
</feature>
<dbReference type="SFLD" id="SFLDF00027">
    <property type="entry name" value="p-type_atpase"/>
    <property type="match status" value="1"/>
</dbReference>
<feature type="transmembrane region" description="Helical" evidence="11">
    <location>
        <begin position="195"/>
        <end position="218"/>
    </location>
</feature>
<organism evidence="13 14">
    <name type="scientific">Natronomonas moolapensis (strain DSM 18674 / CECT 7526 / JCM 14361 / 8.8.11)</name>
    <dbReference type="NCBI Taxonomy" id="268739"/>
    <lineage>
        <taxon>Archaea</taxon>
        <taxon>Methanobacteriati</taxon>
        <taxon>Methanobacteriota</taxon>
        <taxon>Stenosarchaea group</taxon>
        <taxon>Halobacteria</taxon>
        <taxon>Halobacteriales</taxon>
        <taxon>Natronomonadaceae</taxon>
        <taxon>Natronomonas</taxon>
    </lineage>
</organism>
<dbReference type="FunFam" id="2.70.150.10:FF:000002">
    <property type="entry name" value="Copper-transporting ATPase 1, putative"/>
    <property type="match status" value="1"/>
</dbReference>
<dbReference type="Gene3D" id="3.40.50.1000">
    <property type="entry name" value="HAD superfamily/HAD-like"/>
    <property type="match status" value="1"/>
</dbReference>
<evidence type="ECO:0000313" key="13">
    <source>
        <dbReference type="EMBL" id="CCQ36946.1"/>
    </source>
</evidence>
<dbReference type="InterPro" id="IPR027256">
    <property type="entry name" value="P-typ_ATPase_IB"/>
</dbReference>
<dbReference type="GO" id="GO:0012505">
    <property type="term" value="C:endomembrane system"/>
    <property type="evidence" value="ECO:0007669"/>
    <property type="project" value="UniProtKB-SubCell"/>
</dbReference>
<dbReference type="GO" id="GO:0005524">
    <property type="term" value="F:ATP binding"/>
    <property type="evidence" value="ECO:0007669"/>
    <property type="project" value="UniProtKB-KW"/>
</dbReference>
<dbReference type="EMBL" id="HF582854">
    <property type="protein sequence ID" value="CCQ36946.1"/>
    <property type="molecule type" value="Genomic_DNA"/>
</dbReference>
<gene>
    <name evidence="13" type="primary">copA</name>
    <name evidence="13" type="ordered locus">Nmlp_2794</name>
</gene>
<dbReference type="PRINTS" id="PR00120">
    <property type="entry name" value="HATPASE"/>
</dbReference>
<dbReference type="AlphaFoldDB" id="M1XRS2"/>
<proteinExistence type="inferred from homology"/>
<keyword evidence="13" id="KW-0378">Hydrolase</keyword>
<dbReference type="Gene3D" id="2.70.150.10">
    <property type="entry name" value="Calcium-transporting ATPase, cytoplasmic transduction domain A"/>
    <property type="match status" value="1"/>
</dbReference>
<feature type="transmembrane region" description="Helical" evidence="11">
    <location>
        <begin position="255"/>
        <end position="273"/>
    </location>
</feature>
<keyword evidence="9 11" id="KW-1133">Transmembrane helix</keyword>
<keyword evidence="14" id="KW-1185">Reference proteome</keyword>
<dbReference type="GO" id="GO:0016020">
    <property type="term" value="C:membrane"/>
    <property type="evidence" value="ECO:0007669"/>
    <property type="project" value="InterPro"/>
</dbReference>
<dbReference type="Proteomes" id="UP000011867">
    <property type="component" value="Chromosome"/>
</dbReference>
<feature type="transmembrane region" description="Helical" evidence="11">
    <location>
        <begin position="161"/>
        <end position="183"/>
    </location>
</feature>
<evidence type="ECO:0000256" key="6">
    <source>
        <dbReference type="ARBA" id="ARBA00022741"/>
    </source>
</evidence>
<dbReference type="InterPro" id="IPR036412">
    <property type="entry name" value="HAD-like_sf"/>
</dbReference>
<evidence type="ECO:0000256" key="5">
    <source>
        <dbReference type="ARBA" id="ARBA00022723"/>
    </source>
</evidence>
<dbReference type="FunFam" id="3.30.70.100:FF:000005">
    <property type="entry name" value="Copper-exporting P-type ATPase A"/>
    <property type="match status" value="1"/>
</dbReference>
<keyword evidence="7" id="KW-0067">ATP-binding</keyword>
<dbReference type="GO" id="GO:0016887">
    <property type="term" value="F:ATP hydrolysis activity"/>
    <property type="evidence" value="ECO:0007669"/>
    <property type="project" value="InterPro"/>
</dbReference>
<keyword evidence="3" id="KW-0813">Transport</keyword>
<evidence type="ECO:0000256" key="7">
    <source>
        <dbReference type="ARBA" id="ARBA00022840"/>
    </source>
</evidence>
<dbReference type="InterPro" id="IPR008250">
    <property type="entry name" value="ATPase_P-typ_transduc_dom_A_sf"/>
</dbReference>
<dbReference type="SFLD" id="SFLDS00003">
    <property type="entry name" value="Haloacid_Dehalogenase"/>
    <property type="match status" value="1"/>
</dbReference>
<evidence type="ECO:0000256" key="2">
    <source>
        <dbReference type="ARBA" id="ARBA00006024"/>
    </source>
</evidence>
<comment type="subcellular location">
    <subcellularLocation>
        <location evidence="1">Endomembrane system</location>
        <topology evidence="1">Multi-pass membrane protein</topology>
    </subcellularLocation>
</comment>
<feature type="domain" description="HMA" evidence="12">
    <location>
        <begin position="71"/>
        <end position="137"/>
    </location>
</feature>
<dbReference type="PROSITE" id="PS50846">
    <property type="entry name" value="HMA_2"/>
    <property type="match status" value="2"/>
</dbReference>
<dbReference type="InterPro" id="IPR036163">
    <property type="entry name" value="HMA_dom_sf"/>
</dbReference>
<dbReference type="KEGG" id="nmo:Nmlp_2794"/>
<sequence>MTRRERIGVGGMHCSTCSETVAEALEAIDGVSEASVNYATDEATVEYDPETTGSGALYAAIEKAGYEPRRERRTIGVGGMHCSTCSETVAEALSDLPSVSEASVNYATDEATVEYNPEVFSIERAYEAIEASGYEPIEADDIDAEGEESAAERELHKQRRLVLFGGVLALPFIYLMSAMFTPLPKPEAVGGVPVGWIQFAVATALMATLGREFLVGAYTAARNGTANMDTLVAVGTSAGYLFSTAVVLGAISGDLYFEAVAFILWFITVGNWLEARSKARASDALRELLELEADDATVIRDGEETTVTTEDLEVGDVMKIRPGERIPTDGVVTEGESAVDESMLTGESVPVEKSPGDEVVGSTINENGVLLVEATNVGEDTAIQGIVRRVEEAQSRQPDIQRLVDRVSAYFVPAVILNAAVWAVLWYAFPTQLHGIAELLPIGQVGGGPVAGGVPVFEFSMIVFASAVLIACPCALGLATPAATMVGSTIAARNGVLFEGGDVLERVREVDAVVFDKTGTLTEGEMRLTDVEAIGGAARADGGAVAEPAPEESFVLSVAASAESGSEHPLAEAIVRGADERGLELADVTSFENVPGKGIEATTDHGDVLVGNRALLTANGVDPDPADGTMARLEREGKTAMLVALDGAVVGVVAAADTVKESAKATVSDLTGRGYDVFMLTGDNARTAAAVAEAVGIDDGNVRSEVLPDGKADVVDSIQADGTRAMMVGDGVNDAPALTAAHIGVAIGSGTDVAMEAADVTLMRSDPADVLKAIRISRATISKVRQNLFWALAYNATLVPVASLGVLNPALAGAAMAVSSVSVMTNSLAFATYDPAEAYVPLPLRPVAALRR</sequence>
<dbReference type="Gene3D" id="3.30.70.100">
    <property type="match status" value="2"/>
</dbReference>
<dbReference type="STRING" id="268739.Nmlp_2794"/>
<dbReference type="InterPro" id="IPR001757">
    <property type="entry name" value="P_typ_ATPase"/>
</dbReference>
<dbReference type="FunFam" id="3.30.70.100:FF:000001">
    <property type="entry name" value="ATPase copper transporting beta"/>
    <property type="match status" value="1"/>
</dbReference>
<feature type="transmembrane region" description="Helical" evidence="11">
    <location>
        <begin position="788"/>
        <end position="807"/>
    </location>
</feature>
<dbReference type="InterPro" id="IPR018303">
    <property type="entry name" value="ATPase_P-typ_P_site"/>
</dbReference>
<dbReference type="InterPro" id="IPR017969">
    <property type="entry name" value="Heavy-metal-associated_CS"/>
</dbReference>
<evidence type="ECO:0000256" key="8">
    <source>
        <dbReference type="ARBA" id="ARBA00022967"/>
    </source>
</evidence>
<dbReference type="PRINTS" id="PR00119">
    <property type="entry name" value="CATATPASE"/>
</dbReference>
<dbReference type="SFLD" id="SFLDG00002">
    <property type="entry name" value="C1.7:_P-type_atpase_like"/>
    <property type="match status" value="1"/>
</dbReference>
<dbReference type="HOGENOM" id="CLU_001771_0_3_2"/>
<evidence type="ECO:0000256" key="10">
    <source>
        <dbReference type="ARBA" id="ARBA00023136"/>
    </source>
</evidence>